<evidence type="ECO:0000256" key="1">
    <source>
        <dbReference type="SAM" id="Phobius"/>
    </source>
</evidence>
<keyword evidence="3" id="KW-1185">Reference proteome</keyword>
<feature type="transmembrane region" description="Helical" evidence="1">
    <location>
        <begin position="20"/>
        <end position="38"/>
    </location>
</feature>
<dbReference type="EMBL" id="CADEAL010000036">
    <property type="protein sequence ID" value="CAB1413079.1"/>
    <property type="molecule type" value="Genomic_DNA"/>
</dbReference>
<protein>
    <submittedName>
        <fullName evidence="2">Uncharacterized protein</fullName>
    </submittedName>
</protein>
<organism evidence="2 3">
    <name type="scientific">Pleuronectes platessa</name>
    <name type="common">European plaice</name>
    <dbReference type="NCBI Taxonomy" id="8262"/>
    <lineage>
        <taxon>Eukaryota</taxon>
        <taxon>Metazoa</taxon>
        <taxon>Chordata</taxon>
        <taxon>Craniata</taxon>
        <taxon>Vertebrata</taxon>
        <taxon>Euteleostomi</taxon>
        <taxon>Actinopterygii</taxon>
        <taxon>Neopterygii</taxon>
        <taxon>Teleostei</taxon>
        <taxon>Neoteleostei</taxon>
        <taxon>Acanthomorphata</taxon>
        <taxon>Carangaria</taxon>
        <taxon>Pleuronectiformes</taxon>
        <taxon>Pleuronectoidei</taxon>
        <taxon>Pleuronectidae</taxon>
        <taxon>Pleuronectes</taxon>
    </lineage>
</organism>
<dbReference type="Proteomes" id="UP001153269">
    <property type="component" value="Unassembled WGS sequence"/>
</dbReference>
<keyword evidence="1" id="KW-1133">Transmembrane helix</keyword>
<gene>
    <name evidence="2" type="ORF">PLEPLA_LOCUS776</name>
</gene>
<comment type="caution">
    <text evidence="2">The sequence shown here is derived from an EMBL/GenBank/DDBJ whole genome shotgun (WGS) entry which is preliminary data.</text>
</comment>
<keyword evidence="1" id="KW-0812">Transmembrane</keyword>
<reference evidence="2" key="1">
    <citation type="submission" date="2020-03" db="EMBL/GenBank/DDBJ databases">
        <authorList>
            <person name="Weist P."/>
        </authorList>
    </citation>
    <scope>NUCLEOTIDE SEQUENCE</scope>
</reference>
<proteinExistence type="predicted"/>
<accession>A0A9N7TJC2</accession>
<feature type="transmembrane region" description="Helical" evidence="1">
    <location>
        <begin position="44"/>
        <end position="68"/>
    </location>
</feature>
<evidence type="ECO:0000313" key="3">
    <source>
        <dbReference type="Proteomes" id="UP001153269"/>
    </source>
</evidence>
<evidence type="ECO:0000313" key="2">
    <source>
        <dbReference type="EMBL" id="CAB1413079.1"/>
    </source>
</evidence>
<name>A0A9N7TJC2_PLEPL</name>
<keyword evidence="1" id="KW-0472">Membrane</keyword>
<dbReference type="AlphaFoldDB" id="A0A9N7TJC2"/>
<sequence length="254" mass="28132">MAAVPVVTRLFVIRSTTRKLTFSSITAFFLPYLSSPLLSLHSYISIASLTFLHCSLTFLLSSPLLPLLNCQMAAINGRAERHRLTPAMSHHALPSQSSGPVSAHPLYRALTETSRPSGPQGSPLDTEVNKVVPSCQTKALKQQQNNKPCCNASLLSDSTGDRKDVVMLTLIKTGHPEEGRALSSLAPLAYRFMFLCLWRSDNPRKLREGFIKALSGGPCPQDRWNAAWKGISTVLLFPRFLGLITRRHVQFTYR</sequence>